<proteinExistence type="predicted"/>
<sequence length="80" mass="8734">MSRTYISHIPRVASMGGAPTSVHEHASPMDTVVFNEDLAIENLHEKAIAKDSILAATNFDEIRVVPSASSSYQNVHIYGH</sequence>
<reference evidence="1" key="1">
    <citation type="submission" date="2022-07" db="EMBL/GenBank/DDBJ databases">
        <title>Phylogenomic reconstructions and comparative analyses of Kickxellomycotina fungi.</title>
        <authorList>
            <person name="Reynolds N.K."/>
            <person name="Stajich J.E."/>
            <person name="Barry K."/>
            <person name="Grigoriev I.V."/>
            <person name="Crous P."/>
            <person name="Smith M.E."/>
        </authorList>
    </citation>
    <scope>NUCLEOTIDE SEQUENCE</scope>
    <source>
        <strain evidence="1">NRRL 5244</strain>
    </source>
</reference>
<protein>
    <submittedName>
        <fullName evidence="1">Uncharacterized protein</fullName>
    </submittedName>
</protein>
<dbReference type="EMBL" id="JANBPW010000509">
    <property type="protein sequence ID" value="KAJ1949229.1"/>
    <property type="molecule type" value="Genomic_DNA"/>
</dbReference>
<evidence type="ECO:0000313" key="2">
    <source>
        <dbReference type="Proteomes" id="UP001150603"/>
    </source>
</evidence>
<comment type="caution">
    <text evidence="1">The sequence shown here is derived from an EMBL/GenBank/DDBJ whole genome shotgun (WGS) entry which is preliminary data.</text>
</comment>
<organism evidence="1 2">
    <name type="scientific">Linderina macrospora</name>
    <dbReference type="NCBI Taxonomy" id="4868"/>
    <lineage>
        <taxon>Eukaryota</taxon>
        <taxon>Fungi</taxon>
        <taxon>Fungi incertae sedis</taxon>
        <taxon>Zoopagomycota</taxon>
        <taxon>Kickxellomycotina</taxon>
        <taxon>Kickxellomycetes</taxon>
        <taxon>Kickxellales</taxon>
        <taxon>Kickxellaceae</taxon>
        <taxon>Linderina</taxon>
    </lineage>
</organism>
<keyword evidence="2" id="KW-1185">Reference proteome</keyword>
<dbReference type="Proteomes" id="UP001150603">
    <property type="component" value="Unassembled WGS sequence"/>
</dbReference>
<gene>
    <name evidence="1" type="ORF">FBU59_001233</name>
</gene>
<evidence type="ECO:0000313" key="1">
    <source>
        <dbReference type="EMBL" id="KAJ1949229.1"/>
    </source>
</evidence>
<accession>A0ACC1JEL8</accession>
<name>A0ACC1JEL8_9FUNG</name>